<dbReference type="SMART" id="SM00739">
    <property type="entry name" value="KOW"/>
    <property type="match status" value="2"/>
</dbReference>
<accession>A0AAD7B4T6</accession>
<proteinExistence type="predicted"/>
<organism evidence="3 4">
    <name type="scientific">Roridomyces roridus</name>
    <dbReference type="NCBI Taxonomy" id="1738132"/>
    <lineage>
        <taxon>Eukaryota</taxon>
        <taxon>Fungi</taxon>
        <taxon>Dikarya</taxon>
        <taxon>Basidiomycota</taxon>
        <taxon>Agaricomycotina</taxon>
        <taxon>Agaricomycetes</taxon>
        <taxon>Agaricomycetidae</taxon>
        <taxon>Agaricales</taxon>
        <taxon>Marasmiineae</taxon>
        <taxon>Mycenaceae</taxon>
        <taxon>Roridomyces</taxon>
    </lineage>
</organism>
<feature type="domain" description="KOW" evidence="2">
    <location>
        <begin position="628"/>
        <end position="655"/>
    </location>
</feature>
<comment type="caution">
    <text evidence="3">The sequence shown here is derived from an EMBL/GenBank/DDBJ whole genome shotgun (WGS) entry which is preliminary data.</text>
</comment>
<dbReference type="AlphaFoldDB" id="A0AAD7B4T6"/>
<feature type="domain" description="KOW" evidence="2">
    <location>
        <begin position="509"/>
        <end position="536"/>
    </location>
</feature>
<evidence type="ECO:0000259" key="2">
    <source>
        <dbReference type="SMART" id="SM00739"/>
    </source>
</evidence>
<evidence type="ECO:0000256" key="1">
    <source>
        <dbReference type="SAM" id="MobiDB-lite"/>
    </source>
</evidence>
<dbReference type="EMBL" id="JARKIF010000037">
    <property type="protein sequence ID" value="KAJ7609970.1"/>
    <property type="molecule type" value="Genomic_DNA"/>
</dbReference>
<evidence type="ECO:0000313" key="4">
    <source>
        <dbReference type="Proteomes" id="UP001221142"/>
    </source>
</evidence>
<dbReference type="InterPro" id="IPR005824">
    <property type="entry name" value="KOW"/>
</dbReference>
<feature type="compositionally biased region" description="Acidic residues" evidence="1">
    <location>
        <begin position="307"/>
        <end position="317"/>
    </location>
</feature>
<name>A0AAD7B4T6_9AGAR</name>
<feature type="region of interest" description="Disordered" evidence="1">
    <location>
        <begin position="117"/>
        <end position="223"/>
    </location>
</feature>
<gene>
    <name evidence="3" type="ORF">FB45DRAFT_1038435</name>
</gene>
<keyword evidence="4" id="KW-1185">Reference proteome</keyword>
<feature type="region of interest" description="Disordered" evidence="1">
    <location>
        <begin position="235"/>
        <end position="324"/>
    </location>
</feature>
<feature type="compositionally biased region" description="Polar residues" evidence="1">
    <location>
        <begin position="235"/>
        <end position="266"/>
    </location>
</feature>
<sequence>MPCPPRHPIVTWEAHGHEVGGIGVGVSLWLTLHHSSLDFSVISLLYYLEPGLTYPAAAADNPAPPSSPPPSAVSMISEVRTRSVTEHFETSEIMLCKSADTETQPLSRLLLPPTTFVRSHPKSAASSPSERTPLIRPRRATITLMDTTSNTTHAESDAASPTTLLNDDSATETPQNEDNNDISQLMDATSNTTHAESDAASPTTLLNDDSATETPQNEDNNDISQLMDATSNTTHAQFDTASPTNLLNHDSATKPPQNEDNNDGNQRSSRSPPLKRRRIMSLLDLAAEDSGDEEEDEEEDHDRTLSDDEFIDDDDELLQGTSPSPFIKDEFTLLKDAEDLAALFEGLADEYKKDVETEKKKNPTTEEAEAMLAEFKERVANNKWGDVRDRAEQNVQWDVHKAKWVEGPRVKYREMCRLLNQTRVDPGDWIRLNPEGSEKRIVAFVVTPKRFIIPALKPGSDSCEKYAVYWPLYRCNHPVVHPSLQELEPFRKSRLRYLQRPSLSNSSYGLCAQEHVFIVEGDNKGQQGLIKQMWYSYRDTPDDPVRTHWARVRWGLHGLGAILASSLRRHMLDPGPPVKLFDRVKVRYGVSNHLDRVGRIVEVEGIKATVETSAKGRFQVDVEDLVRRFEMGDWVEVVWGAEVGRKGLVVSVDKQQGSLSLVEDIMSLGPGHHDVNLPMVNYFEVFMRNICFLSLADDEPLVESVNAFATAPVAAVSHTQSIPAPGDDIADVEQPSDTRDRQAMHIGKRFEGLEVVIGGTHRYSGRAGTIVGDHDSVARAQRLKAKQESASTEEEYMRAPWMDRDGILITVVEDDGSRIENLTVEDLFHRWNGTPLAKAFFVGKGADWSKPTLHVEQPLSRQLWAAPPPEAEGEYDGKWLCCPKFAGKRLDVQVKGTPALQGHRTWRLSNRILECENEYGYLLLTDAVKRL</sequence>
<reference evidence="3" key="1">
    <citation type="submission" date="2023-03" db="EMBL/GenBank/DDBJ databases">
        <title>Massive genome expansion in bonnet fungi (Mycena s.s.) driven by repeated elements and novel gene families across ecological guilds.</title>
        <authorList>
            <consortium name="Lawrence Berkeley National Laboratory"/>
            <person name="Harder C.B."/>
            <person name="Miyauchi S."/>
            <person name="Viragh M."/>
            <person name="Kuo A."/>
            <person name="Thoen E."/>
            <person name="Andreopoulos B."/>
            <person name="Lu D."/>
            <person name="Skrede I."/>
            <person name="Drula E."/>
            <person name="Henrissat B."/>
            <person name="Morin E."/>
            <person name="Kohler A."/>
            <person name="Barry K."/>
            <person name="LaButti K."/>
            <person name="Morin E."/>
            <person name="Salamov A."/>
            <person name="Lipzen A."/>
            <person name="Mereny Z."/>
            <person name="Hegedus B."/>
            <person name="Baldrian P."/>
            <person name="Stursova M."/>
            <person name="Weitz H."/>
            <person name="Taylor A."/>
            <person name="Grigoriev I.V."/>
            <person name="Nagy L.G."/>
            <person name="Martin F."/>
            <person name="Kauserud H."/>
        </authorList>
    </citation>
    <scope>NUCLEOTIDE SEQUENCE</scope>
    <source>
        <strain evidence="3">9284</strain>
    </source>
</reference>
<feature type="compositionally biased region" description="Polar residues" evidence="1">
    <location>
        <begin position="144"/>
        <end position="223"/>
    </location>
</feature>
<protein>
    <recommendedName>
        <fullName evidence="2">KOW domain-containing protein</fullName>
    </recommendedName>
</protein>
<evidence type="ECO:0000313" key="3">
    <source>
        <dbReference type="EMBL" id="KAJ7609970.1"/>
    </source>
</evidence>
<dbReference type="Proteomes" id="UP001221142">
    <property type="component" value="Unassembled WGS sequence"/>
</dbReference>
<feature type="compositionally biased region" description="Acidic residues" evidence="1">
    <location>
        <begin position="286"/>
        <end position="300"/>
    </location>
</feature>